<organism evidence="1 2">
    <name type="scientific">Mytilus coruscus</name>
    <name type="common">Sea mussel</name>
    <dbReference type="NCBI Taxonomy" id="42192"/>
    <lineage>
        <taxon>Eukaryota</taxon>
        <taxon>Metazoa</taxon>
        <taxon>Spiralia</taxon>
        <taxon>Lophotrochozoa</taxon>
        <taxon>Mollusca</taxon>
        <taxon>Bivalvia</taxon>
        <taxon>Autobranchia</taxon>
        <taxon>Pteriomorphia</taxon>
        <taxon>Mytilida</taxon>
        <taxon>Mytiloidea</taxon>
        <taxon>Mytilidae</taxon>
        <taxon>Mytilinae</taxon>
        <taxon>Mytilus</taxon>
    </lineage>
</organism>
<evidence type="ECO:0000313" key="1">
    <source>
        <dbReference type="EMBL" id="CAC5370497.1"/>
    </source>
</evidence>
<proteinExistence type="predicted"/>
<dbReference type="EMBL" id="CACVKT020001706">
    <property type="protein sequence ID" value="CAC5370497.1"/>
    <property type="molecule type" value="Genomic_DNA"/>
</dbReference>
<name>A0A6J8AN57_MYTCO</name>
<reference evidence="1 2" key="1">
    <citation type="submission" date="2020-06" db="EMBL/GenBank/DDBJ databases">
        <authorList>
            <person name="Li R."/>
            <person name="Bekaert M."/>
        </authorList>
    </citation>
    <scope>NUCLEOTIDE SEQUENCE [LARGE SCALE GENOMIC DNA]</scope>
    <source>
        <strain evidence="2">wild</strain>
    </source>
</reference>
<sequence length="532" mass="61663">MLFVNDEVVRKRELIDFNENNIVIVEDLFGRSNIDFNEDLHRGILDVLHSCIKSESCKSKLIFTIQGNDKIKRKLVENHNIFEKDVFINLDEALSVHCKKIILSKHMNKHGISLCDCIQFETWSQTLPSLVVKRCLKDVFETKDNSMKVCVSFFHNICQGNYEIQIGFPQARHLFCSNKNLTKQGMAYFRHTSQSLVDEMNHLKIQGFDNKQIQYQFCVLVYTAMKNSINFHDIDEKCFQNVVSCIYGESHQVKMSLLKAAVLMLEGKYISRKSASSTSEQCKRPKISDHYVLQHYTIQEAVLISYGEDADILTFCDFSFLQEYIRPKGYIDELSDSMVLSFIDYKPLVKRLISMLSIDDNTCTGVGRYLKVVALLHRRDEIIQFFFQNIKDVKPEQYTRLVNGLTNFGKNGALVDFHSQLCREVMMHAGLTVFLAFCRPIGWVDNDTSFVEMETDFLIKTLLKSFSRLDENGQESKENISEYFRCFSFLKLGLGYNLYAVGDYVFKKLMEKGFVNIVELFLTNLKTKYIAN</sequence>
<evidence type="ECO:0000313" key="2">
    <source>
        <dbReference type="Proteomes" id="UP000507470"/>
    </source>
</evidence>
<protein>
    <submittedName>
        <fullName evidence="1">Uncharacterized protein</fullName>
    </submittedName>
</protein>
<dbReference type="OrthoDB" id="6138994at2759"/>
<accession>A0A6J8AN57</accession>
<dbReference type="AlphaFoldDB" id="A0A6J8AN57"/>
<keyword evidence="2" id="KW-1185">Reference proteome</keyword>
<gene>
    <name evidence="1" type="ORF">MCOR_9313</name>
</gene>
<dbReference type="Proteomes" id="UP000507470">
    <property type="component" value="Unassembled WGS sequence"/>
</dbReference>